<keyword evidence="4" id="KW-0274">FAD</keyword>
<feature type="domain" description="2Fe-2S ferredoxin-type" evidence="8">
    <location>
        <begin position="7"/>
        <end position="87"/>
    </location>
</feature>
<evidence type="ECO:0000256" key="6">
    <source>
        <dbReference type="ARBA" id="ARBA00023004"/>
    </source>
</evidence>
<keyword evidence="6" id="KW-0408">Iron</keyword>
<evidence type="ECO:0000256" key="5">
    <source>
        <dbReference type="ARBA" id="ARBA00023002"/>
    </source>
</evidence>
<evidence type="ECO:0000259" key="8">
    <source>
        <dbReference type="PROSITE" id="PS51085"/>
    </source>
</evidence>
<dbReference type="AlphaFoldDB" id="A0A1F5V8Q2"/>
<dbReference type="CDD" id="cd00207">
    <property type="entry name" value="fer2"/>
    <property type="match status" value="1"/>
</dbReference>
<proteinExistence type="inferred from homology"/>
<keyword evidence="4" id="KW-0285">Flavoprotein</keyword>
<dbReference type="EMBL" id="MFGW01000207">
    <property type="protein sequence ID" value="OGF59678.1"/>
    <property type="molecule type" value="Genomic_DNA"/>
</dbReference>
<dbReference type="InterPro" id="IPR017900">
    <property type="entry name" value="4Fe4S_Fe_S_CS"/>
</dbReference>
<accession>A0A1F5V8Q2</accession>
<dbReference type="Pfam" id="PF13237">
    <property type="entry name" value="Fer4_10"/>
    <property type="match status" value="1"/>
</dbReference>
<dbReference type="Pfam" id="PF12838">
    <property type="entry name" value="Fer4_7"/>
    <property type="match status" value="1"/>
</dbReference>
<evidence type="ECO:0000313" key="11">
    <source>
        <dbReference type="Proteomes" id="UP000178943"/>
    </source>
</evidence>
<dbReference type="Gene3D" id="3.30.70.20">
    <property type="match status" value="2"/>
</dbReference>
<dbReference type="PROSITE" id="PS51379">
    <property type="entry name" value="4FE4S_FER_2"/>
    <property type="match status" value="5"/>
</dbReference>
<dbReference type="Gene3D" id="3.10.20.740">
    <property type="match status" value="1"/>
</dbReference>
<name>A0A1F5V8Q2_9BACT</name>
<feature type="domain" description="4Fe-4S ferredoxin-type" evidence="9">
    <location>
        <begin position="546"/>
        <end position="575"/>
    </location>
</feature>
<dbReference type="SUPFAM" id="SSF54862">
    <property type="entry name" value="4Fe-4S ferredoxins"/>
    <property type="match status" value="2"/>
</dbReference>
<keyword evidence="3" id="KW-0479">Metal-binding</keyword>
<dbReference type="PROSITE" id="PS00198">
    <property type="entry name" value="4FE4S_FER_1"/>
    <property type="match status" value="3"/>
</dbReference>
<dbReference type="InterPro" id="IPR039650">
    <property type="entry name" value="HdrA-like"/>
</dbReference>
<keyword evidence="7" id="KW-0411">Iron-sulfur</keyword>
<dbReference type="Pfam" id="PF13510">
    <property type="entry name" value="Fer2_4"/>
    <property type="match status" value="1"/>
</dbReference>
<comment type="cofactor">
    <cofactor evidence="1">
        <name>FAD</name>
        <dbReference type="ChEBI" id="CHEBI:57692"/>
    </cofactor>
</comment>
<feature type="domain" description="4Fe-4S ferredoxin-type" evidence="9">
    <location>
        <begin position="162"/>
        <end position="191"/>
    </location>
</feature>
<feature type="domain" description="4Fe-4S ferredoxin-type" evidence="9">
    <location>
        <begin position="515"/>
        <end position="544"/>
    </location>
</feature>
<comment type="caution">
    <text evidence="10">The sequence shown here is derived from an EMBL/GenBank/DDBJ whole genome shotgun (WGS) entry which is preliminary data.</text>
</comment>
<keyword evidence="5" id="KW-0560">Oxidoreductase</keyword>
<reference evidence="10 11" key="1">
    <citation type="journal article" date="2016" name="Nat. Commun.">
        <title>Thousands of microbial genomes shed light on interconnected biogeochemical processes in an aquifer system.</title>
        <authorList>
            <person name="Anantharaman K."/>
            <person name="Brown C.T."/>
            <person name="Hug L.A."/>
            <person name="Sharon I."/>
            <person name="Castelle C.J."/>
            <person name="Probst A.J."/>
            <person name="Thomas B.C."/>
            <person name="Singh A."/>
            <person name="Wilkins M.J."/>
            <person name="Karaoz U."/>
            <person name="Brodie E.L."/>
            <person name="Williams K.H."/>
            <person name="Hubbard S.S."/>
            <person name="Banfield J.F."/>
        </authorList>
    </citation>
    <scope>NUCLEOTIDE SEQUENCE [LARGE SCALE GENOMIC DNA]</scope>
</reference>
<dbReference type="GO" id="GO:0016491">
    <property type="term" value="F:oxidoreductase activity"/>
    <property type="evidence" value="ECO:0007669"/>
    <property type="project" value="UniProtKB-KW"/>
</dbReference>
<evidence type="ECO:0000313" key="10">
    <source>
        <dbReference type="EMBL" id="OGF59678.1"/>
    </source>
</evidence>
<evidence type="ECO:0000256" key="7">
    <source>
        <dbReference type="ARBA" id="ARBA00023014"/>
    </source>
</evidence>
<dbReference type="STRING" id="1817863.A2Y62_08180"/>
<dbReference type="PANTHER" id="PTHR43498">
    <property type="entry name" value="FERREDOXIN:COB-COM HETERODISULFIDE REDUCTASE SUBUNIT A"/>
    <property type="match status" value="1"/>
</dbReference>
<dbReference type="InterPro" id="IPR001041">
    <property type="entry name" value="2Fe-2S_ferredoxin-type"/>
</dbReference>
<dbReference type="GO" id="GO:0046872">
    <property type="term" value="F:metal ion binding"/>
    <property type="evidence" value="ECO:0007669"/>
    <property type="project" value="UniProtKB-KW"/>
</dbReference>
<organism evidence="10 11">
    <name type="scientific">Candidatus Fischerbacteria bacterium RBG_13_37_8</name>
    <dbReference type="NCBI Taxonomy" id="1817863"/>
    <lineage>
        <taxon>Bacteria</taxon>
        <taxon>Candidatus Fischeribacteriota</taxon>
    </lineage>
</organism>
<gene>
    <name evidence="10" type="ORF">A2Y62_08180</name>
</gene>
<dbReference type="InterPro" id="IPR017896">
    <property type="entry name" value="4Fe4S_Fe-S-bd"/>
</dbReference>
<sequence length="594" mass="65761">METQHKKIVKVKIDGHEIETERGTPILKLAQKLGIKIPTLCHWDFLEPYGACRVCTVEAVRGKRRKMVTACNYPAQDGEQIFTDNEAVRENRKLILEMLLARCSEVPIIQDLAREYGVEETRFEKLYQGCIGCGLCVRVCNEVVGAHCLGWSGRGVEREVSVPFSTDTSKCIGCGACALVCPTGYITIEPVWNEIGQPREFFLGPQAAVYIPTYQAVPKVPVIDKDSCIHFKTGECKVCEQVCEPKAINHLQEDVIEEIEVGQILVATGFELFDSKKMVQYGYGALDNVYSGIEMEHMLNASGPTGGKIMLKNGKEPRAIGIIHCVGSRDENHHAYCSRVCCMYALKFAHLIKDRSPAEVYQFYIDMRAFGKGYEEFYSRILDEGVNIIRGKVGEVVKAGWSKQDEGIMLIRCEDTLIKKFREIPVDMVVLCNALSPNSDTDDVRRMFSMSCSPGGFYLEKHPKLDPVATSTDGVYIAGCCQGPKDIPDSVAQASAAAARILAYICKGQVQIEPITGYIDPELCSGCRLCTAVCPYNAITYLKEKKISEVNDALCKGCGTCGAMCPSGAAYQRHYRDSQIIAELEGMLVRQGTE</sequence>
<comment type="similarity">
    <text evidence="2">Belongs to the HdrA family.</text>
</comment>
<dbReference type="InterPro" id="IPR036010">
    <property type="entry name" value="2Fe-2S_ferredoxin-like_sf"/>
</dbReference>
<dbReference type="PANTHER" id="PTHR43498:SF1">
    <property type="entry name" value="COB--COM HETERODISULFIDE REDUCTASE IRON-SULFUR SUBUNIT A"/>
    <property type="match status" value="1"/>
</dbReference>
<dbReference type="PROSITE" id="PS51085">
    <property type="entry name" value="2FE2S_FER_2"/>
    <property type="match status" value="1"/>
</dbReference>
<evidence type="ECO:0000256" key="1">
    <source>
        <dbReference type="ARBA" id="ARBA00001974"/>
    </source>
</evidence>
<dbReference type="Proteomes" id="UP000178943">
    <property type="component" value="Unassembled WGS sequence"/>
</dbReference>
<evidence type="ECO:0000259" key="9">
    <source>
        <dbReference type="PROSITE" id="PS51379"/>
    </source>
</evidence>
<evidence type="ECO:0008006" key="12">
    <source>
        <dbReference type="Google" id="ProtNLM"/>
    </source>
</evidence>
<dbReference type="SUPFAM" id="SSF54292">
    <property type="entry name" value="2Fe-2S ferredoxin-like"/>
    <property type="match status" value="1"/>
</dbReference>
<dbReference type="SUPFAM" id="SSF51971">
    <property type="entry name" value="Nucleotide-binding domain"/>
    <property type="match status" value="1"/>
</dbReference>
<evidence type="ECO:0000256" key="3">
    <source>
        <dbReference type="ARBA" id="ARBA00022723"/>
    </source>
</evidence>
<dbReference type="GO" id="GO:0051536">
    <property type="term" value="F:iron-sulfur cluster binding"/>
    <property type="evidence" value="ECO:0007669"/>
    <property type="project" value="UniProtKB-KW"/>
</dbReference>
<feature type="domain" description="4Fe-4S ferredoxin-type" evidence="9">
    <location>
        <begin position="219"/>
        <end position="254"/>
    </location>
</feature>
<evidence type="ECO:0000256" key="2">
    <source>
        <dbReference type="ARBA" id="ARBA00006561"/>
    </source>
</evidence>
<evidence type="ECO:0000256" key="4">
    <source>
        <dbReference type="ARBA" id="ARBA00022827"/>
    </source>
</evidence>
<protein>
    <recommendedName>
        <fullName evidence="12">4Fe-4S dicluster domain-containing protein</fullName>
    </recommendedName>
</protein>
<feature type="domain" description="4Fe-4S ferredoxin-type" evidence="9">
    <location>
        <begin position="121"/>
        <end position="152"/>
    </location>
</feature>